<dbReference type="EMBL" id="CP006933">
    <property type="protein sequence ID" value="AIS32466.1"/>
    <property type="molecule type" value="Genomic_DNA"/>
</dbReference>
<proteinExistence type="predicted"/>
<dbReference type="Proteomes" id="UP000029661">
    <property type="component" value="Chromosome"/>
</dbReference>
<reference evidence="1 2" key="1">
    <citation type="submission" date="2013-12" db="EMBL/GenBank/DDBJ databases">
        <title>The complete genome sequence of Methanobacterium sp. BRM9.</title>
        <authorList>
            <consortium name="Pastoral Greenhouse Gas Research Consortium"/>
            <person name="Kelly W.J."/>
            <person name="Leahy S.C."/>
            <person name="Perry R."/>
            <person name="Li D."/>
            <person name="Altermann E."/>
            <person name="Lambie S.C."/>
            <person name="Attwood G.T."/>
        </authorList>
    </citation>
    <scope>NUCLEOTIDE SEQUENCE [LARGE SCALE GENOMIC DNA]</scope>
    <source>
        <strain evidence="1 2">BRM9</strain>
    </source>
</reference>
<accession>A0A089ZCF5</accession>
<evidence type="ECO:0000313" key="2">
    <source>
        <dbReference type="Proteomes" id="UP000029661"/>
    </source>
</evidence>
<dbReference type="AlphaFoldDB" id="A0A089ZCF5"/>
<protein>
    <submittedName>
        <fullName evidence="1">Uncharacterized protein</fullName>
    </submittedName>
</protein>
<evidence type="ECO:0000313" key="1">
    <source>
        <dbReference type="EMBL" id="AIS32466.1"/>
    </source>
</evidence>
<sequence length="57" mass="6428">MFSGINDFTGKSLISFFTPYCTLLYSTTTYLHSNYYLTTTLFADCKESTTFLAGVMV</sequence>
<gene>
    <name evidence="1" type="ORF">BRM9_1654</name>
</gene>
<organism evidence="1 2">
    <name type="scientific">Methanobacterium formicicum</name>
    <dbReference type="NCBI Taxonomy" id="2162"/>
    <lineage>
        <taxon>Archaea</taxon>
        <taxon>Methanobacteriati</taxon>
        <taxon>Methanobacteriota</taxon>
        <taxon>Methanomada group</taxon>
        <taxon>Methanobacteria</taxon>
        <taxon>Methanobacteriales</taxon>
        <taxon>Methanobacteriaceae</taxon>
        <taxon>Methanobacterium</taxon>
    </lineage>
</organism>
<name>A0A089ZCF5_METFO</name>
<dbReference type="STRING" id="2162.BRM9_1654"/>
<dbReference type="KEGG" id="mfc:BRM9_1654"/>